<feature type="region of interest" description="Disordered" evidence="2">
    <location>
        <begin position="1"/>
        <end position="74"/>
    </location>
</feature>
<organism evidence="3 4">
    <name type="scientific">Trichoderma citrinoviride</name>
    <dbReference type="NCBI Taxonomy" id="58853"/>
    <lineage>
        <taxon>Eukaryota</taxon>
        <taxon>Fungi</taxon>
        <taxon>Dikarya</taxon>
        <taxon>Ascomycota</taxon>
        <taxon>Pezizomycotina</taxon>
        <taxon>Sordariomycetes</taxon>
        <taxon>Hypocreomycetidae</taxon>
        <taxon>Hypocreales</taxon>
        <taxon>Hypocreaceae</taxon>
        <taxon>Trichoderma</taxon>
    </lineage>
</organism>
<keyword evidence="1" id="KW-0175">Coiled coil</keyword>
<dbReference type="Proteomes" id="UP000241546">
    <property type="component" value="Unassembled WGS sequence"/>
</dbReference>
<evidence type="ECO:0000313" key="4">
    <source>
        <dbReference type="Proteomes" id="UP000241546"/>
    </source>
</evidence>
<feature type="coiled-coil region" evidence="1">
    <location>
        <begin position="344"/>
        <end position="397"/>
    </location>
</feature>
<evidence type="ECO:0000256" key="2">
    <source>
        <dbReference type="SAM" id="MobiDB-lite"/>
    </source>
</evidence>
<feature type="compositionally biased region" description="Basic and acidic residues" evidence="2">
    <location>
        <begin position="44"/>
        <end position="54"/>
    </location>
</feature>
<feature type="region of interest" description="Disordered" evidence="2">
    <location>
        <begin position="241"/>
        <end position="288"/>
    </location>
</feature>
<feature type="compositionally biased region" description="Polar residues" evidence="2">
    <location>
        <begin position="1"/>
        <end position="15"/>
    </location>
</feature>
<name>A0A2T4BAK2_9HYPO</name>
<protein>
    <submittedName>
        <fullName evidence="3">Uncharacterized protein</fullName>
    </submittedName>
</protein>
<dbReference type="GeneID" id="36602304"/>
<dbReference type="AlphaFoldDB" id="A0A2T4BAK2"/>
<evidence type="ECO:0000313" key="3">
    <source>
        <dbReference type="EMBL" id="PTB66239.1"/>
    </source>
</evidence>
<keyword evidence="4" id="KW-1185">Reference proteome</keyword>
<feature type="compositionally biased region" description="Polar residues" evidence="2">
    <location>
        <begin position="55"/>
        <end position="67"/>
    </location>
</feature>
<reference evidence="4" key="1">
    <citation type="submission" date="2016-07" db="EMBL/GenBank/DDBJ databases">
        <title>Multiple horizontal gene transfer events from other fungi enriched the ability of initially mycotrophic Trichoderma (Ascomycota) to feed on dead plant biomass.</title>
        <authorList>
            <consortium name="DOE Joint Genome Institute"/>
            <person name="Atanasova L."/>
            <person name="Chenthamara K."/>
            <person name="Zhang J."/>
            <person name="Grujic M."/>
            <person name="Henrissat B."/>
            <person name="Kuo A."/>
            <person name="Aerts A."/>
            <person name="Salamov A."/>
            <person name="Lipzen A."/>
            <person name="Labutti K."/>
            <person name="Barry K."/>
            <person name="Miao Y."/>
            <person name="Rahimi M.J."/>
            <person name="Shen Q."/>
            <person name="Grigoriev I.V."/>
            <person name="Kubicek C.P."/>
            <person name="Druzhinina I.S."/>
        </authorList>
    </citation>
    <scope>NUCLEOTIDE SEQUENCE [LARGE SCALE GENOMIC DNA]</scope>
    <source>
        <strain evidence="4">TUCIM 6016</strain>
    </source>
</reference>
<evidence type="ECO:0000256" key="1">
    <source>
        <dbReference type="SAM" id="Coils"/>
    </source>
</evidence>
<gene>
    <name evidence="3" type="ORF">BBK36DRAFT_1159286</name>
</gene>
<dbReference type="EMBL" id="KZ680213">
    <property type="protein sequence ID" value="PTB66239.1"/>
    <property type="molecule type" value="Genomic_DNA"/>
</dbReference>
<sequence>MVHSPSAYTQDTVANTDDDALTQASFPPGPSRQSQHGDDEGDERSDLGSKKSDNVEQPTVPSSNEAATRTDEMKIHCSNNTVSWTDENGDLRNTDSLDLEIIIDNTANRAFLRLCGDVYIKSSKPPNRRAIYLYIRPEVIKFITYHNENNARSLCFSLQSKPDLITPKEPINAKPRSKALLDAIVAISTVTDFVVRLNSSDTTPSSLLKKVASIFSPRPTWNTELGNLSGLYAGKGGQIANASTTASTPASSDLEAQSPPPYRSASKKRKRDIPDIESKPCSAKSDMPPINVMLSEMEQRIMDSIRQLGEKLVDVDPCRYDTEEREDILAEVTQRCDDEFIDLKVESNDVIEEVKEEVERVLNQVDDDAKERMEVIEDELDEKMKSIAEAAAEAAAEKYVKETLLNASWRMDGAMSLQRQI</sequence>
<dbReference type="RefSeq" id="XP_024749559.1">
    <property type="nucleotide sequence ID" value="XM_024894186.1"/>
</dbReference>
<feature type="compositionally biased region" description="Low complexity" evidence="2">
    <location>
        <begin position="241"/>
        <end position="252"/>
    </location>
</feature>
<proteinExistence type="predicted"/>
<dbReference type="OrthoDB" id="47007at2759"/>
<accession>A0A2T4BAK2</accession>